<gene>
    <name evidence="2" type="ORF">DCF15_17880</name>
</gene>
<reference evidence="2 3" key="2">
    <citation type="submission" date="2018-06" db="EMBL/GenBank/DDBJ databases">
        <title>Metagenomic assembly of (sub)arctic Cyanobacteria and their associated microbiome from non-axenic cultures.</title>
        <authorList>
            <person name="Baurain D."/>
        </authorList>
    </citation>
    <scope>NUCLEOTIDE SEQUENCE [LARGE SCALE GENOMIC DNA]</scope>
    <source>
        <strain evidence="2">ULC027bin1</strain>
    </source>
</reference>
<name>A0A2W4YQL5_9CYAN</name>
<dbReference type="EMBL" id="QBMP01000238">
    <property type="protein sequence ID" value="PZO48445.1"/>
    <property type="molecule type" value="Genomic_DNA"/>
</dbReference>
<sequence>MQGLEELRTNKPEENAERLEVGQFMEKLRGLWFFALGIEAEAAMLSSEGLVSLGNYFYVCELMIRCKEEAVRVAPNVWAGIESRILVLSSSEATAE</sequence>
<proteinExistence type="predicted"/>
<evidence type="ECO:0000313" key="3">
    <source>
        <dbReference type="Proteomes" id="UP000249794"/>
    </source>
</evidence>
<dbReference type="AlphaFoldDB" id="A0A2W4YQL5"/>
<evidence type="ECO:0000259" key="1">
    <source>
        <dbReference type="Pfam" id="PF22727"/>
    </source>
</evidence>
<dbReference type="Proteomes" id="UP000249794">
    <property type="component" value="Unassembled WGS sequence"/>
</dbReference>
<dbReference type="Pfam" id="PF22727">
    <property type="entry name" value="NCH2"/>
    <property type="match status" value="1"/>
</dbReference>
<feature type="domain" description="NACHT conflict system C-terminal helical" evidence="1">
    <location>
        <begin position="2"/>
        <end position="87"/>
    </location>
</feature>
<protein>
    <recommendedName>
        <fullName evidence="1">NACHT conflict system C-terminal helical domain-containing protein</fullName>
    </recommendedName>
</protein>
<evidence type="ECO:0000313" key="2">
    <source>
        <dbReference type="EMBL" id="PZO48445.1"/>
    </source>
</evidence>
<comment type="caution">
    <text evidence="2">The sequence shown here is derived from an EMBL/GenBank/DDBJ whole genome shotgun (WGS) entry which is preliminary data.</text>
</comment>
<accession>A0A2W4YQL5</accession>
<dbReference type="InterPro" id="IPR054501">
    <property type="entry name" value="NCH2"/>
</dbReference>
<organism evidence="2 3">
    <name type="scientific">Phormidesmis priestleyi</name>
    <dbReference type="NCBI Taxonomy" id="268141"/>
    <lineage>
        <taxon>Bacteria</taxon>
        <taxon>Bacillati</taxon>
        <taxon>Cyanobacteriota</taxon>
        <taxon>Cyanophyceae</taxon>
        <taxon>Leptolyngbyales</taxon>
        <taxon>Leptolyngbyaceae</taxon>
        <taxon>Phormidesmis</taxon>
    </lineage>
</organism>
<reference evidence="3" key="1">
    <citation type="submission" date="2018-04" db="EMBL/GenBank/DDBJ databases">
        <authorList>
            <person name="Cornet L."/>
        </authorList>
    </citation>
    <scope>NUCLEOTIDE SEQUENCE [LARGE SCALE GENOMIC DNA]</scope>
</reference>